<dbReference type="PROSITE" id="PS51186">
    <property type="entry name" value="GNAT"/>
    <property type="match status" value="1"/>
</dbReference>
<dbReference type="CDD" id="cd04301">
    <property type="entry name" value="NAT_SF"/>
    <property type="match status" value="1"/>
</dbReference>
<dbReference type="InterPro" id="IPR016181">
    <property type="entry name" value="Acyl_CoA_acyltransferase"/>
</dbReference>
<feature type="domain" description="N-acetyltransferase" evidence="1">
    <location>
        <begin position="14"/>
        <end position="169"/>
    </location>
</feature>
<reference evidence="2 3" key="1">
    <citation type="submission" date="2024-09" db="EMBL/GenBank/DDBJ databases">
        <title>Laminarin stimulates single cell rates of sulfate reduction while oxygen inhibits transcriptomic activity in coastal marine sediment.</title>
        <authorList>
            <person name="Lindsay M."/>
            <person name="Orcutt B."/>
            <person name="Emerson D."/>
            <person name="Stepanauskas R."/>
            <person name="D'Angelo T."/>
        </authorList>
    </citation>
    <scope>NUCLEOTIDE SEQUENCE [LARGE SCALE GENOMIC DNA]</scope>
    <source>
        <strain evidence="2">SAG AM-311-K15</strain>
    </source>
</reference>
<proteinExistence type="predicted"/>
<dbReference type="InterPro" id="IPR000182">
    <property type="entry name" value="GNAT_dom"/>
</dbReference>
<dbReference type="SUPFAM" id="SSF55729">
    <property type="entry name" value="Acyl-CoA N-acyltransferases (Nat)"/>
    <property type="match status" value="1"/>
</dbReference>
<gene>
    <name evidence="2" type="ORF">ACFL27_09010</name>
</gene>
<evidence type="ECO:0000313" key="3">
    <source>
        <dbReference type="Proteomes" id="UP001594351"/>
    </source>
</evidence>
<dbReference type="Proteomes" id="UP001594351">
    <property type="component" value="Unassembled WGS sequence"/>
</dbReference>
<dbReference type="EMBL" id="JBHPBY010000091">
    <property type="protein sequence ID" value="MFC1850316.1"/>
    <property type="molecule type" value="Genomic_DNA"/>
</dbReference>
<comment type="caution">
    <text evidence="2">The sequence shown here is derived from an EMBL/GenBank/DDBJ whole genome shotgun (WGS) entry which is preliminary data.</text>
</comment>
<name>A0ABV6YVU0_UNCC1</name>
<dbReference type="EC" id="2.3.-.-" evidence="2"/>
<evidence type="ECO:0000259" key="1">
    <source>
        <dbReference type="PROSITE" id="PS51186"/>
    </source>
</evidence>
<dbReference type="Pfam" id="PF00583">
    <property type="entry name" value="Acetyltransf_1"/>
    <property type="match status" value="1"/>
</dbReference>
<dbReference type="Gene3D" id="3.40.630.30">
    <property type="match status" value="1"/>
</dbReference>
<organism evidence="2 3">
    <name type="scientific">candidate division CSSED10-310 bacterium</name>
    <dbReference type="NCBI Taxonomy" id="2855610"/>
    <lineage>
        <taxon>Bacteria</taxon>
        <taxon>Bacteria division CSSED10-310</taxon>
    </lineage>
</organism>
<evidence type="ECO:0000313" key="2">
    <source>
        <dbReference type="EMBL" id="MFC1850316.1"/>
    </source>
</evidence>
<protein>
    <submittedName>
        <fullName evidence="2">GNAT family N-acetyltransferase</fullName>
        <ecNumber evidence="2">2.3.-.-</ecNumber>
    </submittedName>
</protein>
<sequence>MRKKVIELESGERLLMREPTLDDVSNYITFFEGLAPVDRMFIKDEEINQDVVSKKITEMQAENFSGVIALIEDKIVGEVSISFPVMGWSNHVGDLQLVVTKEYRGKGVARALIREITLEAAKLGLHKIQVSILEKQESAGRLLKGGGFFKEGTLVNYIKDDQGKKHDLVVYGYSI</sequence>
<accession>A0ABV6YVU0</accession>
<keyword evidence="2" id="KW-0808">Transferase</keyword>
<keyword evidence="2" id="KW-0012">Acyltransferase</keyword>
<dbReference type="GO" id="GO:0016746">
    <property type="term" value="F:acyltransferase activity"/>
    <property type="evidence" value="ECO:0007669"/>
    <property type="project" value="UniProtKB-KW"/>
</dbReference>
<keyword evidence="3" id="KW-1185">Reference proteome</keyword>